<dbReference type="SUPFAM" id="SSF55874">
    <property type="entry name" value="ATPase domain of HSP90 chaperone/DNA topoisomerase II/histidine kinase"/>
    <property type="match status" value="1"/>
</dbReference>
<dbReference type="GO" id="GO:0003700">
    <property type="term" value="F:DNA-binding transcription factor activity"/>
    <property type="evidence" value="ECO:0007669"/>
    <property type="project" value="InterPro"/>
</dbReference>
<dbReference type="EMBL" id="DXBE01000048">
    <property type="protein sequence ID" value="HIZ69514.1"/>
    <property type="molecule type" value="Genomic_DNA"/>
</dbReference>
<name>A0A9D2FY50_9BACT</name>
<dbReference type="Gene3D" id="1.10.287.130">
    <property type="match status" value="1"/>
</dbReference>
<feature type="domain" description="Response regulatory" evidence="12">
    <location>
        <begin position="1050"/>
        <end position="1165"/>
    </location>
</feature>
<evidence type="ECO:0000256" key="3">
    <source>
        <dbReference type="ARBA" id="ARBA00022553"/>
    </source>
</evidence>
<evidence type="ECO:0000256" key="4">
    <source>
        <dbReference type="ARBA" id="ARBA00023015"/>
    </source>
</evidence>
<dbReference type="SMART" id="SM00342">
    <property type="entry name" value="HTH_ARAC"/>
    <property type="match status" value="1"/>
</dbReference>
<feature type="modified residue" description="4-aspartylphosphate" evidence="7">
    <location>
        <position position="1098"/>
    </location>
</feature>
<dbReference type="InterPro" id="IPR018062">
    <property type="entry name" value="HTH_AraC-typ_CS"/>
</dbReference>
<evidence type="ECO:0000256" key="7">
    <source>
        <dbReference type="PROSITE-ProRule" id="PRU00169"/>
    </source>
</evidence>
<keyword evidence="3 7" id="KW-0597">Phosphoprotein</keyword>
<keyword evidence="5" id="KW-0238">DNA-binding</keyword>
<keyword evidence="4" id="KW-0805">Transcription regulation</keyword>
<dbReference type="SMART" id="SM00388">
    <property type="entry name" value="HisKA"/>
    <property type="match status" value="1"/>
</dbReference>
<dbReference type="PANTHER" id="PTHR43547">
    <property type="entry name" value="TWO-COMPONENT HISTIDINE KINASE"/>
    <property type="match status" value="1"/>
</dbReference>
<dbReference type="SMART" id="SM00387">
    <property type="entry name" value="HATPase_c"/>
    <property type="match status" value="1"/>
</dbReference>
<dbReference type="EC" id="2.7.13.3" evidence="2"/>
<dbReference type="InterPro" id="IPR005467">
    <property type="entry name" value="His_kinase_dom"/>
</dbReference>
<evidence type="ECO:0000256" key="8">
    <source>
        <dbReference type="SAM" id="Coils"/>
    </source>
</evidence>
<dbReference type="InterPro" id="IPR003594">
    <property type="entry name" value="HATPase_dom"/>
</dbReference>
<evidence type="ECO:0000256" key="2">
    <source>
        <dbReference type="ARBA" id="ARBA00012438"/>
    </source>
</evidence>
<feature type="domain" description="HTH araC/xylS-type" evidence="10">
    <location>
        <begin position="1199"/>
        <end position="1298"/>
    </location>
</feature>
<keyword evidence="6" id="KW-0804">Transcription</keyword>
<organism evidence="13 14">
    <name type="scientific">Candidatus Prevotella avicola</name>
    <dbReference type="NCBI Taxonomy" id="2838738"/>
    <lineage>
        <taxon>Bacteria</taxon>
        <taxon>Pseudomonadati</taxon>
        <taxon>Bacteroidota</taxon>
        <taxon>Bacteroidia</taxon>
        <taxon>Bacteroidales</taxon>
        <taxon>Prevotellaceae</taxon>
        <taxon>Prevotella</taxon>
    </lineage>
</organism>
<dbReference type="InterPro" id="IPR011123">
    <property type="entry name" value="Y_Y_Y"/>
</dbReference>
<dbReference type="Pfam" id="PF00072">
    <property type="entry name" value="Response_reg"/>
    <property type="match status" value="1"/>
</dbReference>
<dbReference type="SMART" id="SM00448">
    <property type="entry name" value="REC"/>
    <property type="match status" value="1"/>
</dbReference>
<dbReference type="GO" id="GO:0000155">
    <property type="term" value="F:phosphorelay sensor kinase activity"/>
    <property type="evidence" value="ECO:0007669"/>
    <property type="project" value="InterPro"/>
</dbReference>
<protein>
    <recommendedName>
        <fullName evidence="2">histidine kinase</fullName>
        <ecNumber evidence="2">2.7.13.3</ecNumber>
    </recommendedName>
</protein>
<keyword evidence="8" id="KW-0175">Coiled coil</keyword>
<dbReference type="InterPro" id="IPR003661">
    <property type="entry name" value="HisK_dim/P_dom"/>
</dbReference>
<dbReference type="Pfam" id="PF12833">
    <property type="entry name" value="HTH_18"/>
    <property type="match status" value="1"/>
</dbReference>
<dbReference type="InterPro" id="IPR036097">
    <property type="entry name" value="HisK_dim/P_sf"/>
</dbReference>
<dbReference type="SUPFAM" id="SSF63829">
    <property type="entry name" value="Calcium-dependent phosphotriesterase"/>
    <property type="match status" value="3"/>
</dbReference>
<dbReference type="InterPro" id="IPR001789">
    <property type="entry name" value="Sig_transdc_resp-reg_receiver"/>
</dbReference>
<keyword evidence="9" id="KW-0472">Membrane</keyword>
<dbReference type="Proteomes" id="UP000824055">
    <property type="component" value="Unassembled WGS sequence"/>
</dbReference>
<keyword evidence="9" id="KW-0812">Transmembrane</keyword>
<dbReference type="PRINTS" id="PR00344">
    <property type="entry name" value="BCTRLSENSOR"/>
</dbReference>
<reference evidence="13" key="2">
    <citation type="submission" date="2021-04" db="EMBL/GenBank/DDBJ databases">
        <authorList>
            <person name="Gilroy R."/>
        </authorList>
    </citation>
    <scope>NUCLEOTIDE SEQUENCE</scope>
    <source>
        <strain evidence="13">ChiHecec3B27-8219</strain>
    </source>
</reference>
<dbReference type="Pfam" id="PF00512">
    <property type="entry name" value="HisKA"/>
    <property type="match status" value="1"/>
</dbReference>
<evidence type="ECO:0000256" key="9">
    <source>
        <dbReference type="SAM" id="Phobius"/>
    </source>
</evidence>
<dbReference type="InterPro" id="IPR011006">
    <property type="entry name" value="CheY-like_superfamily"/>
</dbReference>
<feature type="transmembrane region" description="Helical" evidence="9">
    <location>
        <begin position="755"/>
        <end position="775"/>
    </location>
</feature>
<dbReference type="GO" id="GO:0043565">
    <property type="term" value="F:sequence-specific DNA binding"/>
    <property type="evidence" value="ECO:0007669"/>
    <property type="project" value="InterPro"/>
</dbReference>
<dbReference type="InterPro" id="IPR011110">
    <property type="entry name" value="Reg_prop"/>
</dbReference>
<evidence type="ECO:0000256" key="1">
    <source>
        <dbReference type="ARBA" id="ARBA00000085"/>
    </source>
</evidence>
<keyword evidence="9" id="KW-1133">Transmembrane helix</keyword>
<dbReference type="SUPFAM" id="SSF46689">
    <property type="entry name" value="Homeodomain-like"/>
    <property type="match status" value="1"/>
</dbReference>
<dbReference type="SUPFAM" id="SSF47384">
    <property type="entry name" value="Homodimeric domain of signal transducing histidine kinase"/>
    <property type="match status" value="1"/>
</dbReference>
<comment type="catalytic activity">
    <reaction evidence="1">
        <text>ATP + protein L-histidine = ADP + protein N-phospho-L-histidine.</text>
        <dbReference type="EC" id="2.7.13.3"/>
    </reaction>
</comment>
<dbReference type="PROSITE" id="PS01124">
    <property type="entry name" value="HTH_ARAC_FAMILY_2"/>
    <property type="match status" value="1"/>
</dbReference>
<dbReference type="InterPro" id="IPR015943">
    <property type="entry name" value="WD40/YVTN_repeat-like_dom_sf"/>
</dbReference>
<evidence type="ECO:0000259" key="10">
    <source>
        <dbReference type="PROSITE" id="PS01124"/>
    </source>
</evidence>
<dbReference type="InterPro" id="IPR018060">
    <property type="entry name" value="HTH_AraC"/>
</dbReference>
<evidence type="ECO:0000256" key="5">
    <source>
        <dbReference type="ARBA" id="ARBA00023125"/>
    </source>
</evidence>
<sequence length="1302" mass="148792">MNLRKSYYIFIGIACLLASLLVYADNGKLFHSDKLSSSLINCVVQDRYGFIWVGTDFGLSRFDGYRFVNYRHDKNDTTSILDNIITEFHVDKQGRLWIGSAKGLMRYDYHGNCFVRYPFPDNRSPRVYSIIENRKGDVLIGSAGYGLYSVRKGTDYLRREKEYCPKDSNLFYTHIFEDTHGDLWQSSHLPMFYRFHRQNGKMLITPYDSPKGAPVAFFQQRSNALMIVCMHGILYYDFPTGKLLDAGYDFGRYEEVTINSATFDHLGNLYLGTSESGVLWAPNGSKSIVPYVNQNEQRFSLANSWVNDIIEDKDNNLWIACYKKGLYLINNQEQAFNSWNFSGQNYVIGSSVSSLVSDEAGYTWCTVQNSGVFQFDPDGKIVSHPASPAGTSYIYKDKKGNYWIGTSNGLYSYQPHTGTYQQKLRFASEGGFYCMTEDEEGKLYISVYSKGLYIYDTQTGDVKILSSSMRSNKGALCNDWIRAMMFDSEGLLWIGTSNGVSCLDTKTYSFRTFGWNYILPQTQVNCLCEDNEGNIIIGASEGLYRFQVKENTLKAFPNSEKLATMPICGIVKDKQGDIWISTTKGIWYYDSANAQFIGHVSGNGLRSPECVMGAVVSWPDDKIAIGTTDGITVFYPNQVKNQNVEMGKVYLTNFIVDGKSIDFMKEEFSVPYSQNSFSLEFSMLNYKNDEDIIFQYRINGSDWLSTNEGNNSISFTKLAPGYYSIEVRATNNGVYSEDTTIIPVRVLAPWYATTWAYMFYIAIIGGIVAAGIWSYEKHRRIDMEEQKMRFLINATHDIRSPLTLIMGPLEKLRVRLTDPESKQDIDTIDRNAHRLLLLVNQILDERKIDKNQMRLHCEETDLVLFIHDIMNLYSFQAQERNIHMRLWVDGVDISTQSKPRAIKAWIDHTHFDKVIANLIGNAMKYTFTNGSIDVYITSNKRETEIRIIDTGEGFRDESTDKLFERFYQGKVDDIFQKEGTGIGLNLSRSIVQLHGGKIKAYNRLDGKRGACLQINLPLGKDHLKPEQIVVRDDENGVADEKKSQGNRNLRVLLVDDDFEIVRYIKNELSTWYKFDYAPNGKEALKKLLEGKYDIIVSDIIMPEMDGLSLLKQVKRNPNICEIPVILLTSKNEVESRLEGLQKGADAYLSKPFNMRELHVLIDNLVDNVRRLRGKFSGAQKQEEKLEHVELKGNNDQLMERIMKCLNENLSNPDFNVEQLIKEVGISRAHLHRKMKEITGISTGEFIRNLRLEQAARLIREGTVNVTQVAYAVGFSNQAHFSTVFKKHFGVPPSEYAEKHRET</sequence>
<dbReference type="Pfam" id="PF02518">
    <property type="entry name" value="HATPase_c"/>
    <property type="match status" value="1"/>
</dbReference>
<dbReference type="Gene3D" id="3.30.565.10">
    <property type="entry name" value="Histidine kinase-like ATPase, C-terminal domain"/>
    <property type="match status" value="1"/>
</dbReference>
<dbReference type="PROSITE" id="PS00041">
    <property type="entry name" value="HTH_ARAC_FAMILY_1"/>
    <property type="match status" value="1"/>
</dbReference>
<dbReference type="Pfam" id="PF07495">
    <property type="entry name" value="Y_Y_Y"/>
    <property type="match status" value="1"/>
</dbReference>
<dbReference type="CDD" id="cd17574">
    <property type="entry name" value="REC_OmpR"/>
    <property type="match status" value="1"/>
</dbReference>
<dbReference type="InterPro" id="IPR009057">
    <property type="entry name" value="Homeodomain-like_sf"/>
</dbReference>
<gene>
    <name evidence="13" type="ORF">H9966_06515</name>
</gene>
<evidence type="ECO:0000313" key="13">
    <source>
        <dbReference type="EMBL" id="HIZ69514.1"/>
    </source>
</evidence>
<reference evidence="13" key="1">
    <citation type="journal article" date="2021" name="PeerJ">
        <title>Extensive microbial diversity within the chicken gut microbiome revealed by metagenomics and culture.</title>
        <authorList>
            <person name="Gilroy R."/>
            <person name="Ravi A."/>
            <person name="Getino M."/>
            <person name="Pursley I."/>
            <person name="Horton D.L."/>
            <person name="Alikhan N.F."/>
            <person name="Baker D."/>
            <person name="Gharbi K."/>
            <person name="Hall N."/>
            <person name="Watson M."/>
            <person name="Adriaenssens E.M."/>
            <person name="Foster-Nyarko E."/>
            <person name="Jarju S."/>
            <person name="Secka A."/>
            <person name="Antonio M."/>
            <person name="Oren A."/>
            <person name="Chaudhuri R.R."/>
            <person name="La Ragione R."/>
            <person name="Hildebrand F."/>
            <person name="Pallen M.J."/>
        </authorList>
    </citation>
    <scope>NUCLEOTIDE SEQUENCE</scope>
    <source>
        <strain evidence="13">ChiHecec3B27-8219</strain>
    </source>
</reference>
<dbReference type="SUPFAM" id="SSF52172">
    <property type="entry name" value="CheY-like"/>
    <property type="match status" value="1"/>
</dbReference>
<proteinExistence type="predicted"/>
<evidence type="ECO:0000256" key="6">
    <source>
        <dbReference type="ARBA" id="ARBA00023163"/>
    </source>
</evidence>
<dbReference type="Gene3D" id="2.130.10.10">
    <property type="entry name" value="YVTN repeat-like/Quinoprotein amine dehydrogenase"/>
    <property type="match status" value="3"/>
</dbReference>
<feature type="coiled-coil region" evidence="8">
    <location>
        <begin position="1161"/>
        <end position="1200"/>
    </location>
</feature>
<dbReference type="PROSITE" id="PS50109">
    <property type="entry name" value="HIS_KIN"/>
    <property type="match status" value="1"/>
</dbReference>
<dbReference type="CDD" id="cd00082">
    <property type="entry name" value="HisKA"/>
    <property type="match status" value="1"/>
</dbReference>
<dbReference type="Gene3D" id="2.60.40.10">
    <property type="entry name" value="Immunoglobulins"/>
    <property type="match status" value="1"/>
</dbReference>
<comment type="caution">
    <text evidence="13">The sequence shown here is derived from an EMBL/GenBank/DDBJ whole genome shotgun (WGS) entry which is preliminary data.</text>
</comment>
<feature type="domain" description="Histidine kinase" evidence="11">
    <location>
        <begin position="793"/>
        <end position="1020"/>
    </location>
</feature>
<accession>A0A9D2FY50</accession>
<evidence type="ECO:0000259" key="12">
    <source>
        <dbReference type="PROSITE" id="PS50110"/>
    </source>
</evidence>
<evidence type="ECO:0000259" key="11">
    <source>
        <dbReference type="PROSITE" id="PS50109"/>
    </source>
</evidence>
<dbReference type="Gene3D" id="1.10.10.60">
    <property type="entry name" value="Homeodomain-like"/>
    <property type="match status" value="1"/>
</dbReference>
<dbReference type="InterPro" id="IPR036890">
    <property type="entry name" value="HATPase_C_sf"/>
</dbReference>
<dbReference type="InterPro" id="IPR004358">
    <property type="entry name" value="Sig_transdc_His_kin-like_C"/>
</dbReference>
<dbReference type="InterPro" id="IPR013783">
    <property type="entry name" value="Ig-like_fold"/>
</dbReference>
<dbReference type="PROSITE" id="PS50110">
    <property type="entry name" value="RESPONSE_REGULATORY"/>
    <property type="match status" value="1"/>
</dbReference>
<evidence type="ECO:0000313" key="14">
    <source>
        <dbReference type="Proteomes" id="UP000824055"/>
    </source>
</evidence>
<dbReference type="Pfam" id="PF07494">
    <property type="entry name" value="Reg_prop"/>
    <property type="match status" value="3"/>
</dbReference>
<dbReference type="Gene3D" id="3.40.50.2300">
    <property type="match status" value="1"/>
</dbReference>
<dbReference type="PANTHER" id="PTHR43547:SF2">
    <property type="entry name" value="HYBRID SIGNAL TRANSDUCTION HISTIDINE KINASE C"/>
    <property type="match status" value="1"/>
</dbReference>